<dbReference type="Proteomes" id="UP000316208">
    <property type="component" value="Unassembled WGS sequence"/>
</dbReference>
<evidence type="ECO:0000259" key="3">
    <source>
        <dbReference type="PROSITE" id="PS50977"/>
    </source>
</evidence>
<dbReference type="PANTHER" id="PTHR43479:SF11">
    <property type="entry name" value="ACREF_ENVCD OPERON REPRESSOR-RELATED"/>
    <property type="match status" value="1"/>
</dbReference>
<sequence length="192" mass="22803">MDKKTMIYNSGWELFHSKGFKDTNISDIAKMAGIAVGTFYNYYPSKERLFFEIYMKENEKFKKRIIESLDMNQDPVTIVKQIVEQNISAANSSNILKEWYNHDLFRELEHYYEEMKGEDDSIRSLYTGLFRKWKEDGKIRDDIDEELLPAFLDSLAYIDAHKEEIGLRHFPQLIQYLAEFIMKGLMEPPMLK</sequence>
<dbReference type="PROSITE" id="PS50977">
    <property type="entry name" value="HTH_TETR_2"/>
    <property type="match status" value="1"/>
</dbReference>
<dbReference type="EMBL" id="SADY01000001">
    <property type="protein sequence ID" value="TQR46512.1"/>
    <property type="molecule type" value="Genomic_DNA"/>
</dbReference>
<dbReference type="Gene3D" id="1.10.357.10">
    <property type="entry name" value="Tetracycline Repressor, domain 2"/>
    <property type="match status" value="1"/>
</dbReference>
<evidence type="ECO:0000313" key="5">
    <source>
        <dbReference type="Proteomes" id="UP000316208"/>
    </source>
</evidence>
<organism evidence="4 5">
    <name type="scientific">Paenibacillus popilliae</name>
    <name type="common">Bacillus popilliae</name>
    <dbReference type="NCBI Taxonomy" id="78057"/>
    <lineage>
        <taxon>Bacteria</taxon>
        <taxon>Bacillati</taxon>
        <taxon>Bacillota</taxon>
        <taxon>Bacilli</taxon>
        <taxon>Bacillales</taxon>
        <taxon>Paenibacillaceae</taxon>
        <taxon>Paenibacillus</taxon>
    </lineage>
</organism>
<gene>
    <name evidence="4" type="ORF">C7Y44_02285</name>
</gene>
<dbReference type="Pfam" id="PF00440">
    <property type="entry name" value="TetR_N"/>
    <property type="match status" value="1"/>
</dbReference>
<dbReference type="InterPro" id="IPR009057">
    <property type="entry name" value="Homeodomain-like_sf"/>
</dbReference>
<keyword evidence="1 2" id="KW-0238">DNA-binding</keyword>
<name>A0ABY3AUN0_PAEPP</name>
<dbReference type="InterPro" id="IPR050624">
    <property type="entry name" value="HTH-type_Tx_Regulator"/>
</dbReference>
<protein>
    <submittedName>
        <fullName evidence="4">TetR/AcrR family transcriptional regulator</fullName>
    </submittedName>
</protein>
<accession>A0ABY3AUN0</accession>
<dbReference type="SUPFAM" id="SSF46689">
    <property type="entry name" value="Homeodomain-like"/>
    <property type="match status" value="1"/>
</dbReference>
<feature type="DNA-binding region" description="H-T-H motif" evidence="2">
    <location>
        <begin position="24"/>
        <end position="43"/>
    </location>
</feature>
<reference evidence="4 5" key="1">
    <citation type="submission" date="2018-03" db="EMBL/GenBank/DDBJ databases">
        <title>Aerobic endospore-forming bacteria genome sequencing and assembly.</title>
        <authorList>
            <person name="Cavalcante D.A."/>
            <person name="Driks A."/>
            <person name="Putonti C."/>
            <person name="De-Souza M.T."/>
        </authorList>
    </citation>
    <scope>NUCLEOTIDE SEQUENCE [LARGE SCALE GENOMIC DNA]</scope>
    <source>
        <strain evidence="4 5">SDF0028</strain>
    </source>
</reference>
<keyword evidence="5" id="KW-1185">Reference proteome</keyword>
<comment type="caution">
    <text evidence="4">The sequence shown here is derived from an EMBL/GenBank/DDBJ whole genome shotgun (WGS) entry which is preliminary data.</text>
</comment>
<dbReference type="InterPro" id="IPR001647">
    <property type="entry name" value="HTH_TetR"/>
</dbReference>
<feature type="domain" description="HTH tetR-type" evidence="3">
    <location>
        <begin position="1"/>
        <end position="61"/>
    </location>
</feature>
<dbReference type="RefSeq" id="WP_142542609.1">
    <property type="nucleotide sequence ID" value="NZ_SADY01000001.1"/>
</dbReference>
<dbReference type="PRINTS" id="PR00455">
    <property type="entry name" value="HTHTETR"/>
</dbReference>
<evidence type="ECO:0000256" key="1">
    <source>
        <dbReference type="ARBA" id="ARBA00023125"/>
    </source>
</evidence>
<evidence type="ECO:0000256" key="2">
    <source>
        <dbReference type="PROSITE-ProRule" id="PRU00335"/>
    </source>
</evidence>
<evidence type="ECO:0000313" key="4">
    <source>
        <dbReference type="EMBL" id="TQR46512.1"/>
    </source>
</evidence>
<proteinExistence type="predicted"/>
<dbReference type="PANTHER" id="PTHR43479">
    <property type="entry name" value="ACREF/ENVCD OPERON REPRESSOR-RELATED"/>
    <property type="match status" value="1"/>
</dbReference>